<evidence type="ECO:0000256" key="1">
    <source>
        <dbReference type="ARBA" id="ARBA00023012"/>
    </source>
</evidence>
<dbReference type="Pfam" id="PF01627">
    <property type="entry name" value="Hpt"/>
    <property type="match status" value="1"/>
</dbReference>
<feature type="domain" description="HPt" evidence="3">
    <location>
        <begin position="20"/>
        <end position="118"/>
    </location>
</feature>
<dbReference type="RefSeq" id="WP_160178881.1">
    <property type="nucleotide sequence ID" value="NZ_CP047656.1"/>
</dbReference>
<evidence type="ECO:0000256" key="2">
    <source>
        <dbReference type="PROSITE-ProRule" id="PRU00110"/>
    </source>
</evidence>
<dbReference type="EMBL" id="CP047656">
    <property type="protein sequence ID" value="QHJ11101.1"/>
    <property type="molecule type" value="Genomic_DNA"/>
</dbReference>
<dbReference type="InterPro" id="IPR008207">
    <property type="entry name" value="Sig_transdc_His_kin_Hpt_dom"/>
</dbReference>
<dbReference type="SUPFAM" id="SSF47226">
    <property type="entry name" value="Histidine-containing phosphotransfer domain, HPT domain"/>
    <property type="match status" value="1"/>
</dbReference>
<dbReference type="PROSITE" id="PS50894">
    <property type="entry name" value="HPT"/>
    <property type="match status" value="1"/>
</dbReference>
<sequence>MNQDPIIFDVGFALRQFSGNESLLVKMLGKFNEQYQGVEETLVSDIRLQNLDAVRQQVHTIKGVSGNLGMIALHQASRDFEAKIKSEAPETLNCNQYISVLKQTLTMTNEYANTVQSADAATSNAAQGEVNPQGKQELLKALKRNEFITPDKLEQYIRDCALDNDTQSALRNAIDDLDYPAAIALLE</sequence>
<dbReference type="OrthoDB" id="6386737at2"/>
<dbReference type="GO" id="GO:0004672">
    <property type="term" value="F:protein kinase activity"/>
    <property type="evidence" value="ECO:0007669"/>
    <property type="project" value="UniProtKB-ARBA"/>
</dbReference>
<evidence type="ECO:0000313" key="5">
    <source>
        <dbReference type="Proteomes" id="UP000464524"/>
    </source>
</evidence>
<dbReference type="InterPro" id="IPR036641">
    <property type="entry name" value="HPT_dom_sf"/>
</dbReference>
<dbReference type="GO" id="GO:0000160">
    <property type="term" value="P:phosphorelay signal transduction system"/>
    <property type="evidence" value="ECO:0007669"/>
    <property type="project" value="UniProtKB-KW"/>
</dbReference>
<accession>A0A857JJD6</accession>
<dbReference type="AlphaFoldDB" id="A0A857JJD6"/>
<name>A0A857JJD6_9ALTE</name>
<protein>
    <recommendedName>
        <fullName evidence="3">HPt domain-containing protein</fullName>
    </recommendedName>
</protein>
<feature type="modified residue" description="Phosphohistidine" evidence="2">
    <location>
        <position position="59"/>
    </location>
</feature>
<organism evidence="4 5">
    <name type="scientific">Paraglaciecola mesophila</name>
    <dbReference type="NCBI Taxonomy" id="197222"/>
    <lineage>
        <taxon>Bacteria</taxon>
        <taxon>Pseudomonadati</taxon>
        <taxon>Pseudomonadota</taxon>
        <taxon>Gammaproteobacteria</taxon>
        <taxon>Alteromonadales</taxon>
        <taxon>Alteromonadaceae</taxon>
        <taxon>Paraglaciecola</taxon>
    </lineage>
</organism>
<gene>
    <name evidence="4" type="ORF">FX988_01323</name>
</gene>
<reference evidence="4 5" key="1">
    <citation type="submission" date="2019-12" db="EMBL/GenBank/DDBJ databases">
        <title>Genome sequencing and assembly of endphytes of Porphyra tenera.</title>
        <authorList>
            <person name="Park J.M."/>
            <person name="Shin R."/>
            <person name="Jo S.H."/>
        </authorList>
    </citation>
    <scope>NUCLEOTIDE SEQUENCE [LARGE SCALE GENOMIC DNA]</scope>
    <source>
        <strain evidence="4 5">GPM4</strain>
    </source>
</reference>
<proteinExistence type="predicted"/>
<dbReference type="Gene3D" id="1.20.120.160">
    <property type="entry name" value="HPT domain"/>
    <property type="match status" value="1"/>
</dbReference>
<keyword evidence="5" id="KW-1185">Reference proteome</keyword>
<evidence type="ECO:0000259" key="3">
    <source>
        <dbReference type="PROSITE" id="PS50894"/>
    </source>
</evidence>
<keyword evidence="1" id="KW-0902">Two-component regulatory system</keyword>
<evidence type="ECO:0000313" key="4">
    <source>
        <dbReference type="EMBL" id="QHJ11101.1"/>
    </source>
</evidence>
<dbReference type="Proteomes" id="UP000464524">
    <property type="component" value="Chromosome"/>
</dbReference>
<dbReference type="KEGG" id="pmes:FX988_01323"/>
<keyword evidence="2" id="KW-0597">Phosphoprotein</keyword>